<name>A0AAV9HL38_9PEZI</name>
<reference evidence="2" key="2">
    <citation type="submission" date="2023-06" db="EMBL/GenBank/DDBJ databases">
        <authorList>
            <consortium name="Lawrence Berkeley National Laboratory"/>
            <person name="Mondo S.J."/>
            <person name="Hensen N."/>
            <person name="Bonometti L."/>
            <person name="Westerberg I."/>
            <person name="Brannstrom I.O."/>
            <person name="Guillou S."/>
            <person name="Cros-Aarteil S."/>
            <person name="Calhoun S."/>
            <person name="Haridas S."/>
            <person name="Kuo A."/>
            <person name="Pangilinan J."/>
            <person name="Riley R."/>
            <person name="Labutti K."/>
            <person name="Andreopoulos B."/>
            <person name="Lipzen A."/>
            <person name="Chen C."/>
            <person name="Yanf M."/>
            <person name="Daum C."/>
            <person name="Ng V."/>
            <person name="Clum A."/>
            <person name="Steindorff A."/>
            <person name="Ohm R."/>
            <person name="Martin F."/>
            <person name="Silar P."/>
            <person name="Natvig D."/>
            <person name="Lalanne C."/>
            <person name="Gautier V."/>
            <person name="Ament-Velasquez S.L."/>
            <person name="Kruys A."/>
            <person name="Hutchinson M.I."/>
            <person name="Powell A.J."/>
            <person name="Barry K."/>
            <person name="Miller A.N."/>
            <person name="Grigoriev I.V."/>
            <person name="Debuchy R."/>
            <person name="Gladieux P."/>
            <person name="Thoren M.H."/>
            <person name="Johannesson H."/>
        </authorList>
    </citation>
    <scope>NUCLEOTIDE SEQUENCE</scope>
    <source>
        <strain evidence="2">PSN324</strain>
    </source>
</reference>
<dbReference type="AlphaFoldDB" id="A0AAV9HL38"/>
<organism evidence="2 3">
    <name type="scientific">Cladorrhinum samala</name>
    <dbReference type="NCBI Taxonomy" id="585594"/>
    <lineage>
        <taxon>Eukaryota</taxon>
        <taxon>Fungi</taxon>
        <taxon>Dikarya</taxon>
        <taxon>Ascomycota</taxon>
        <taxon>Pezizomycotina</taxon>
        <taxon>Sordariomycetes</taxon>
        <taxon>Sordariomycetidae</taxon>
        <taxon>Sordariales</taxon>
        <taxon>Podosporaceae</taxon>
        <taxon>Cladorrhinum</taxon>
    </lineage>
</organism>
<feature type="compositionally biased region" description="Polar residues" evidence="1">
    <location>
        <begin position="1"/>
        <end position="22"/>
    </location>
</feature>
<dbReference type="EMBL" id="MU864990">
    <property type="protein sequence ID" value="KAK4461470.1"/>
    <property type="molecule type" value="Genomic_DNA"/>
</dbReference>
<protein>
    <submittedName>
        <fullName evidence="2">Uncharacterized protein</fullName>
    </submittedName>
</protein>
<feature type="region of interest" description="Disordered" evidence="1">
    <location>
        <begin position="1"/>
        <end position="48"/>
    </location>
</feature>
<evidence type="ECO:0000313" key="2">
    <source>
        <dbReference type="EMBL" id="KAK4461470.1"/>
    </source>
</evidence>
<feature type="region of interest" description="Disordered" evidence="1">
    <location>
        <begin position="106"/>
        <end position="133"/>
    </location>
</feature>
<feature type="compositionally biased region" description="Basic residues" evidence="1">
    <location>
        <begin position="109"/>
        <end position="127"/>
    </location>
</feature>
<dbReference type="Proteomes" id="UP001321749">
    <property type="component" value="Unassembled WGS sequence"/>
</dbReference>
<gene>
    <name evidence="2" type="ORF">QBC42DRAFT_287461</name>
</gene>
<evidence type="ECO:0000256" key="1">
    <source>
        <dbReference type="SAM" id="MobiDB-lite"/>
    </source>
</evidence>
<keyword evidence="3" id="KW-1185">Reference proteome</keyword>
<evidence type="ECO:0000313" key="3">
    <source>
        <dbReference type="Proteomes" id="UP001321749"/>
    </source>
</evidence>
<reference evidence="2" key="1">
    <citation type="journal article" date="2023" name="Mol. Phylogenet. Evol.">
        <title>Genome-scale phylogeny and comparative genomics of the fungal order Sordariales.</title>
        <authorList>
            <person name="Hensen N."/>
            <person name="Bonometti L."/>
            <person name="Westerberg I."/>
            <person name="Brannstrom I.O."/>
            <person name="Guillou S."/>
            <person name="Cros-Aarteil S."/>
            <person name="Calhoun S."/>
            <person name="Haridas S."/>
            <person name="Kuo A."/>
            <person name="Mondo S."/>
            <person name="Pangilinan J."/>
            <person name="Riley R."/>
            <person name="LaButti K."/>
            <person name="Andreopoulos B."/>
            <person name="Lipzen A."/>
            <person name="Chen C."/>
            <person name="Yan M."/>
            <person name="Daum C."/>
            <person name="Ng V."/>
            <person name="Clum A."/>
            <person name="Steindorff A."/>
            <person name="Ohm R.A."/>
            <person name="Martin F."/>
            <person name="Silar P."/>
            <person name="Natvig D.O."/>
            <person name="Lalanne C."/>
            <person name="Gautier V."/>
            <person name="Ament-Velasquez S.L."/>
            <person name="Kruys A."/>
            <person name="Hutchinson M.I."/>
            <person name="Powell A.J."/>
            <person name="Barry K."/>
            <person name="Miller A.N."/>
            <person name="Grigoriev I.V."/>
            <person name="Debuchy R."/>
            <person name="Gladieux P."/>
            <person name="Hiltunen Thoren M."/>
            <person name="Johannesson H."/>
        </authorList>
    </citation>
    <scope>NUCLEOTIDE SEQUENCE</scope>
    <source>
        <strain evidence="2">PSN324</strain>
    </source>
</reference>
<comment type="caution">
    <text evidence="2">The sequence shown here is derived from an EMBL/GenBank/DDBJ whole genome shotgun (WGS) entry which is preliminary data.</text>
</comment>
<proteinExistence type="predicted"/>
<sequence length="133" mass="14964">MSRGVTQQKIPMHQASSGSSQPHLHIPTKPNPMSHASEIAAQGHHAHHPQMTCGAYCKRYLFLKKETKPYPGPAGPAPSMVIRPPVYSTSQEAVAFIRAKNLVEMRKNKEMKKKKKKERKNKKKTKTARSLQL</sequence>
<accession>A0AAV9HL38</accession>